<dbReference type="Gene3D" id="2.30.40.10">
    <property type="entry name" value="Urease, subunit C, domain 1"/>
    <property type="match status" value="1"/>
</dbReference>
<dbReference type="PANTHER" id="PTHR43135">
    <property type="entry name" value="ALPHA-D-RIBOSE 1-METHYLPHOSPHONATE 5-TRIPHOSPHATE DIPHOSPHATASE"/>
    <property type="match status" value="1"/>
</dbReference>
<name>A0A4Y9M820_9BRAD</name>
<dbReference type="SUPFAM" id="SSF51338">
    <property type="entry name" value="Composite domain of metallo-dependent hydrolases"/>
    <property type="match status" value="1"/>
</dbReference>
<dbReference type="InterPro" id="IPR057744">
    <property type="entry name" value="OTAase-like"/>
</dbReference>
<keyword evidence="3" id="KW-0378">Hydrolase</keyword>
<feature type="compositionally biased region" description="Low complexity" evidence="1">
    <location>
        <begin position="1"/>
        <end position="23"/>
    </location>
</feature>
<evidence type="ECO:0000256" key="1">
    <source>
        <dbReference type="SAM" id="MobiDB-lite"/>
    </source>
</evidence>
<organism evidence="3 4">
    <name type="scientific">Bradyrhizobium niftali</name>
    <dbReference type="NCBI Taxonomy" id="2560055"/>
    <lineage>
        <taxon>Bacteria</taxon>
        <taxon>Pseudomonadati</taxon>
        <taxon>Pseudomonadota</taxon>
        <taxon>Alphaproteobacteria</taxon>
        <taxon>Hyphomicrobiales</taxon>
        <taxon>Nitrobacteraceae</taxon>
        <taxon>Bradyrhizobium</taxon>
    </lineage>
</organism>
<comment type="caution">
    <text evidence="3">The sequence shown here is derived from an EMBL/GenBank/DDBJ whole genome shotgun (WGS) entry which is preliminary data.</text>
</comment>
<evidence type="ECO:0000313" key="3">
    <source>
        <dbReference type="EMBL" id="TFV51339.1"/>
    </source>
</evidence>
<dbReference type="EMBL" id="SPQT01000001">
    <property type="protein sequence ID" value="TFV51339.1"/>
    <property type="molecule type" value="Genomic_DNA"/>
</dbReference>
<dbReference type="SUPFAM" id="SSF51556">
    <property type="entry name" value="Metallo-dependent hydrolases"/>
    <property type="match status" value="1"/>
</dbReference>
<evidence type="ECO:0000259" key="2">
    <source>
        <dbReference type="Pfam" id="PF01979"/>
    </source>
</evidence>
<dbReference type="Pfam" id="PF01979">
    <property type="entry name" value="Amidohydro_1"/>
    <property type="match status" value="1"/>
</dbReference>
<dbReference type="CDD" id="cd01299">
    <property type="entry name" value="Met_dep_hydrolase_A"/>
    <property type="match status" value="1"/>
</dbReference>
<dbReference type="InterPro" id="IPR006680">
    <property type="entry name" value="Amidohydro-rel"/>
</dbReference>
<dbReference type="AlphaFoldDB" id="A0A4Y9M820"/>
<reference evidence="3 4" key="1">
    <citation type="submission" date="2019-03" db="EMBL/GenBank/DDBJ databases">
        <title>Bradyrhizobium diversity isolated from nodules of Chamaecrista fasciculata.</title>
        <authorList>
            <person name="Klepa M.S."/>
            <person name="Urquiaga M.O."/>
            <person name="Hungria M."/>
            <person name="Delamuta J.R."/>
        </authorList>
    </citation>
    <scope>NUCLEOTIDE SEQUENCE [LARGE SCALE GENOMIC DNA]</scope>
    <source>
        <strain evidence="3 4">CNPSo 3448</strain>
    </source>
</reference>
<dbReference type="InterPro" id="IPR011059">
    <property type="entry name" value="Metal-dep_hydrolase_composite"/>
</dbReference>
<dbReference type="PANTHER" id="PTHR43135:SF3">
    <property type="entry name" value="ALPHA-D-RIBOSE 1-METHYLPHOSPHONATE 5-TRIPHOSPHATE DIPHOSPHATASE"/>
    <property type="match status" value="1"/>
</dbReference>
<feature type="region of interest" description="Disordered" evidence="1">
    <location>
        <begin position="1"/>
        <end position="30"/>
    </location>
</feature>
<dbReference type="GO" id="GO:0016810">
    <property type="term" value="F:hydrolase activity, acting on carbon-nitrogen (but not peptide) bonds"/>
    <property type="evidence" value="ECO:0007669"/>
    <property type="project" value="InterPro"/>
</dbReference>
<keyword evidence="4" id="KW-1185">Reference proteome</keyword>
<sequence length="449" mass="48418">MCARARTSSSRSSVRGRGSRNTSWHSRRSVMKKNQKSIVIRGGTLLRGVNLEPVRGQALLIEGGRITKITAERSLGLRDDWMVIDAEGQTVLPGLIDAHLHWFGSRSPDPMMWVMEQKELNCVRAVADARRLLDYGFTTARDMGSRNGVAIKRAVDEGTILGPKTVPAHMGLSMTCGHGDVHNVPSDWLCGCSAMAFVVDGVDAVRKAVRQSVRDGADVVKIWTTGGTMSERDSLEDQHFSDEEIKTAVGEAHALRRKIASHAEGLLGALASIRAGVDSIEHGFDLNDECCDLMKQQGTFLVPTLALLDRVVNTPGVPEYAKIKARPMFQAHLNSFKLAVEMGVRIGAGCDAFSEPMTAFGPYNVRELELMEEAGLTSLQVLQAATSSNAQLLGLGAEIGSLDEGKAADVIIVRGDLSKSLADLTSHSNLTTIIQDGMIIPRLTPGLPA</sequence>
<protein>
    <submittedName>
        <fullName evidence="3">Amidohydrolase family protein</fullName>
    </submittedName>
</protein>
<dbReference type="Proteomes" id="UP000297966">
    <property type="component" value="Unassembled WGS sequence"/>
</dbReference>
<dbReference type="InterPro" id="IPR032466">
    <property type="entry name" value="Metal_Hydrolase"/>
</dbReference>
<proteinExistence type="predicted"/>
<feature type="domain" description="Amidohydrolase-related" evidence="2">
    <location>
        <begin position="90"/>
        <end position="437"/>
    </location>
</feature>
<dbReference type="InterPro" id="IPR051781">
    <property type="entry name" value="Metallo-dep_Hydrolase"/>
</dbReference>
<gene>
    <name evidence="3" type="ORF">E4K65_04545</name>
</gene>
<dbReference type="Gene3D" id="3.20.20.140">
    <property type="entry name" value="Metal-dependent hydrolases"/>
    <property type="match status" value="1"/>
</dbReference>
<dbReference type="OrthoDB" id="9782972at2"/>
<evidence type="ECO:0000313" key="4">
    <source>
        <dbReference type="Proteomes" id="UP000297966"/>
    </source>
</evidence>
<accession>A0A4Y9M820</accession>